<evidence type="ECO:0000256" key="1">
    <source>
        <dbReference type="ARBA" id="ARBA00022898"/>
    </source>
</evidence>
<accession>A0A2U9T7J6</accession>
<dbReference type="InterPro" id="IPR000653">
    <property type="entry name" value="DegT/StrS_aminotransferase"/>
</dbReference>
<dbReference type="GO" id="GO:0008483">
    <property type="term" value="F:transaminase activity"/>
    <property type="evidence" value="ECO:0007669"/>
    <property type="project" value="UniProtKB-KW"/>
</dbReference>
<dbReference type="Pfam" id="PF01041">
    <property type="entry name" value="DegT_DnrJ_EryC1"/>
    <property type="match status" value="1"/>
</dbReference>
<organism evidence="4 6">
    <name type="scientific">Marilutibacter maris</name>
    <dbReference type="NCBI Taxonomy" id="1605891"/>
    <lineage>
        <taxon>Bacteria</taxon>
        <taxon>Pseudomonadati</taxon>
        <taxon>Pseudomonadota</taxon>
        <taxon>Gammaproteobacteria</taxon>
        <taxon>Lysobacterales</taxon>
        <taxon>Lysobacteraceae</taxon>
        <taxon>Marilutibacter</taxon>
    </lineage>
</organism>
<keyword evidence="5" id="KW-0808">Transferase</keyword>
<dbReference type="InterPro" id="IPR015424">
    <property type="entry name" value="PyrdxlP-dep_Trfase"/>
</dbReference>
<dbReference type="EMBL" id="CP029843">
    <property type="protein sequence ID" value="AWV07532.1"/>
    <property type="molecule type" value="Genomic_DNA"/>
</dbReference>
<keyword evidence="6" id="KW-1185">Reference proteome</keyword>
<dbReference type="PANTHER" id="PTHR30244">
    <property type="entry name" value="TRANSAMINASE"/>
    <property type="match status" value="1"/>
</dbReference>
<evidence type="ECO:0000256" key="2">
    <source>
        <dbReference type="ARBA" id="ARBA00037999"/>
    </source>
</evidence>
<dbReference type="PANTHER" id="PTHR30244:SF34">
    <property type="entry name" value="DTDP-4-AMINO-4,6-DIDEOXYGALACTOSE TRANSAMINASE"/>
    <property type="match status" value="1"/>
</dbReference>
<keyword evidence="5" id="KW-0032">Aminotransferase</keyword>
<dbReference type="RefSeq" id="WP_111266627.1">
    <property type="nucleotide sequence ID" value="NZ_CP029843.1"/>
</dbReference>
<reference evidence="4 6" key="1">
    <citation type="submission" date="2018-05" db="EMBL/GenBank/DDBJ databases">
        <title>The complete genome of Lysobacter maris HZ9B, a marine bacterium antagonistic against terrestrial plant pathogens.</title>
        <authorList>
            <person name="Zhang X.-Q."/>
        </authorList>
    </citation>
    <scope>NUCLEOTIDE SEQUENCE [LARGE SCALE GENOMIC DNA]</scope>
    <source>
        <strain evidence="4 6">HZ9B</strain>
    </source>
</reference>
<gene>
    <name evidence="4" type="ORF">C9I47_1843</name>
    <name evidence="5" type="ORF">FKV24_003490</name>
</gene>
<evidence type="ECO:0000256" key="3">
    <source>
        <dbReference type="RuleBase" id="RU004508"/>
    </source>
</evidence>
<evidence type="ECO:0000313" key="6">
    <source>
        <dbReference type="Proteomes" id="UP000249447"/>
    </source>
</evidence>
<dbReference type="SUPFAM" id="SSF53383">
    <property type="entry name" value="PLP-dependent transferases"/>
    <property type="match status" value="1"/>
</dbReference>
<reference evidence="5 7" key="2">
    <citation type="submission" date="2019-10" db="EMBL/GenBank/DDBJ databases">
        <title>Lysobacter alkalisoli sp. nov., isolated from saline-alkaline soil.</title>
        <authorList>
            <person name="Sun J.-Q."/>
        </authorList>
    </citation>
    <scope>NUCLEOTIDE SEQUENCE [LARGE SCALE GENOMIC DNA]</scope>
    <source>
        <strain evidence="5 7">KCTC 42381</strain>
    </source>
</reference>
<dbReference type="AlphaFoldDB" id="A0A2U9T7J6"/>
<evidence type="ECO:0000313" key="5">
    <source>
        <dbReference type="EMBL" id="KAB8198111.1"/>
    </source>
</evidence>
<dbReference type="KEGG" id="lmb:C9I47_1843"/>
<dbReference type="GO" id="GO:0000271">
    <property type="term" value="P:polysaccharide biosynthetic process"/>
    <property type="evidence" value="ECO:0007669"/>
    <property type="project" value="TreeGrafter"/>
</dbReference>
<dbReference type="InterPro" id="IPR015421">
    <property type="entry name" value="PyrdxlP-dep_Trfase_major"/>
</dbReference>
<dbReference type="EMBL" id="VICD02000049">
    <property type="protein sequence ID" value="KAB8198111.1"/>
    <property type="molecule type" value="Genomic_DNA"/>
</dbReference>
<dbReference type="Gene3D" id="3.40.640.10">
    <property type="entry name" value="Type I PLP-dependent aspartate aminotransferase-like (Major domain)"/>
    <property type="match status" value="1"/>
</dbReference>
<proteinExistence type="inferred from homology"/>
<protein>
    <submittedName>
        <fullName evidence="5">DegT/DnrJ/EryC1/StrS aminotransferase family protein</fullName>
    </submittedName>
    <submittedName>
        <fullName evidence="4">Putative PLP-dependent enzyme</fullName>
    </submittedName>
</protein>
<keyword evidence="1 3" id="KW-0663">Pyridoxal phosphate</keyword>
<name>A0A2U9T7J6_9GAMM</name>
<dbReference type="Proteomes" id="UP000249447">
    <property type="component" value="Chromosome"/>
</dbReference>
<dbReference type="Proteomes" id="UP000320431">
    <property type="component" value="Unassembled WGS sequence"/>
</dbReference>
<evidence type="ECO:0000313" key="7">
    <source>
        <dbReference type="Proteomes" id="UP000320431"/>
    </source>
</evidence>
<evidence type="ECO:0000313" key="4">
    <source>
        <dbReference type="EMBL" id="AWV07532.1"/>
    </source>
</evidence>
<dbReference type="OrthoDB" id="9804264at2"/>
<comment type="similarity">
    <text evidence="2 3">Belongs to the DegT/DnrJ/EryC1 family.</text>
</comment>
<sequence>MLPRKKLDIGWADLASALAMSLRRGGADRASRLEALWSPEGRALATLSVRSGFDLVLRQLALPAGSEVLVSAVTIRDMVAIIEAHGLRAVPVDIDPDTCALRVDRLRQAIGGRTRALLVAHLFGSRTPMDAVAAVADRHGLFLFEDCAQAFAADGYTGHPRSDVTMFSFGPIKTATALGGGVLVFRDRDRCEDARRRQRAYPPQRRGGYARRVLKYGLLKALSWRAPYTVFATLCRWSGTSHDRVIANAVRGFGPGALLVQLRRRPGPALLGLMLRRHRRYGSDDLADRIAAATALAARLPADAIPGRWAQPHCHWLLPLQCDDPDVLVARLQHAGFDATRGATSLHAVPAGRDAAADGAAPMAAQRMMSRMLYLPVESASGAELRELARIVGDFLDRPPPVRAGP</sequence>
<dbReference type="GO" id="GO:0030170">
    <property type="term" value="F:pyridoxal phosphate binding"/>
    <property type="evidence" value="ECO:0007669"/>
    <property type="project" value="TreeGrafter"/>
</dbReference>